<keyword evidence="1" id="KW-0175">Coiled coil</keyword>
<proteinExistence type="predicted"/>
<feature type="coiled-coil region" evidence="1">
    <location>
        <begin position="399"/>
        <end position="437"/>
    </location>
</feature>
<dbReference type="AlphaFoldDB" id="A0A1D3TR57"/>
<reference evidence="2 3" key="1">
    <citation type="submission" date="2016-09" db="EMBL/GenBank/DDBJ databases">
        <authorList>
            <person name="Capua I."/>
            <person name="De Benedictis P."/>
            <person name="Joannis T."/>
            <person name="Lombin L.H."/>
            <person name="Cattoli G."/>
        </authorList>
    </citation>
    <scope>NUCLEOTIDE SEQUENCE [LARGE SCALE GENOMIC DNA]</scope>
    <source>
        <strain evidence="2 3">GluBS11</strain>
    </source>
</reference>
<sequence length="1119" mass="130452">MGRYQVMTKMSLNNWHYINEKLLIFNDEINFFTGHSGSGKSTVLDALQIVLYADSNGRGFFNKAAKEDSDRTLIEYLRGMKVVQENNVASYLRNRNFSTTIVLEFRDTETGKHQSIGVIFDVDVAVNDVSRMFFQHAGELLENGYRDGDKVLSISGLREYMKENFNKEDYYFSRTNEKFRNELYSNYFGGLHQKHFPALFKKAIPFKMDMKLEDFVKNYICTENDIHMEDMQDSVAQYTRLKRKLEDTKREIEALSRIHEQYGKYHGCCEKAAQYQYSIDKFEIRTLESKLERIEIQREAYGNDILILENTVSDLEKEIENHQKQRDEIIIAIQESGYGHLESELASINQMLEILKGRKAAYDQIAGRLGKWAESEFLNPSVKEAIERFQRYEADRFDMEAIKSAVAEAKEGIEREKEELSAKIRELRNRLNESSGQIRTLKSGQKAYPAYLLEAKEFLAEELEKACKMPVQVDILADIIEVRDENWLNAVEGYMGNNKLGLMVHPDYVGEAMKIYRRLDPKKYYRAAVIDTERVLKDRRPVMEGALAEEVTASVDYAGAYVDYLMGSVIKCSTRDELRLNRSGITQDCVLYQGYKIQHINPRNYTEQAFIGQEAIERRLARLEREQSELETEKKPLDRQMDRLGEILRYESFSDDIDSYERLLKDVLDIEQKENQKLDYEQSIEELKKKDIDGLIEKRDSLLQKINRKSSQKAASAGELKSKMEKLEEFREEQISLSEELTGRQASFFREEAKDEEYEKFILENERKKPEAVKAILLEGRAEAEKAAETEFDYLIRRRESYRDSYGYRGFSIVSRDNREYDQLFEILSSDKLAEFTTKADEQAKQAVYHFKTDFIYKIRDAVKEVMQQKDDLNRILSRLDFGKDRYRFIITRNKGADGKFYDMFMDENLEINPQQLVGNMDNQMDLFSMQHEKDYSSLINELIELFMPPENSDQKSLEEARANMEKYADYRTYLSFDMEQLVEGMPPMRLSRMLSKNSGGEGQNPLYVALLASFAQVYRINLKSNIRRRPTPRLVVLDEAFSKMDAEKVGSCIGLIRKLGFQAIISATNDKIQNYVDNVDKTFVFANPNKNRISIQEFEKKEFRELMLSEGNGEAGAN</sequence>
<dbReference type="Gene3D" id="3.40.50.300">
    <property type="entry name" value="P-loop containing nucleotide triphosphate hydrolases"/>
    <property type="match status" value="2"/>
</dbReference>
<dbReference type="PANTHER" id="PTHR32182">
    <property type="entry name" value="DNA REPLICATION AND REPAIR PROTEIN RECF"/>
    <property type="match status" value="1"/>
</dbReference>
<gene>
    <name evidence="2" type="ORF">SAMN05421730_1003229</name>
</gene>
<dbReference type="OrthoDB" id="174137at2"/>
<feature type="coiled-coil region" evidence="1">
    <location>
        <begin position="284"/>
        <end position="332"/>
    </location>
</feature>
<keyword evidence="3" id="KW-1185">Reference proteome</keyword>
<dbReference type="PANTHER" id="PTHR32182:SF0">
    <property type="entry name" value="DNA REPLICATION AND REPAIR PROTEIN RECF"/>
    <property type="match status" value="1"/>
</dbReference>
<accession>A0A1D3TR57</accession>
<organism evidence="2 3">
    <name type="scientific">Anaerobium acetethylicum</name>
    <dbReference type="NCBI Taxonomy" id="1619234"/>
    <lineage>
        <taxon>Bacteria</taxon>
        <taxon>Bacillati</taxon>
        <taxon>Bacillota</taxon>
        <taxon>Clostridia</taxon>
        <taxon>Lachnospirales</taxon>
        <taxon>Lachnospiraceae</taxon>
        <taxon>Anaerobium</taxon>
    </lineage>
</organism>
<feature type="coiled-coil region" evidence="1">
    <location>
        <begin position="613"/>
        <end position="640"/>
    </location>
</feature>
<dbReference type="GO" id="GO:0006302">
    <property type="term" value="P:double-strand break repair"/>
    <property type="evidence" value="ECO:0007669"/>
    <property type="project" value="TreeGrafter"/>
</dbReference>
<dbReference type="SUPFAM" id="SSF52540">
    <property type="entry name" value="P-loop containing nucleoside triphosphate hydrolases"/>
    <property type="match status" value="1"/>
</dbReference>
<dbReference type="InterPro" id="IPR027417">
    <property type="entry name" value="P-loop_NTPase"/>
</dbReference>
<protein>
    <submittedName>
        <fullName evidence="2">p-loop containing region of AAA domain-containing protein</fullName>
    </submittedName>
</protein>
<evidence type="ECO:0000313" key="3">
    <source>
        <dbReference type="Proteomes" id="UP000199315"/>
    </source>
</evidence>
<name>A0A1D3TR57_9FIRM</name>
<dbReference type="GO" id="GO:0000731">
    <property type="term" value="P:DNA synthesis involved in DNA repair"/>
    <property type="evidence" value="ECO:0007669"/>
    <property type="project" value="TreeGrafter"/>
</dbReference>
<dbReference type="Proteomes" id="UP000199315">
    <property type="component" value="Unassembled WGS sequence"/>
</dbReference>
<dbReference type="Pfam" id="PF13555">
    <property type="entry name" value="AAA_29"/>
    <property type="match status" value="1"/>
</dbReference>
<evidence type="ECO:0000256" key="1">
    <source>
        <dbReference type="SAM" id="Coils"/>
    </source>
</evidence>
<feature type="coiled-coil region" evidence="1">
    <location>
        <begin position="228"/>
        <end position="258"/>
    </location>
</feature>
<dbReference type="STRING" id="1619234.SAMN05421730_1003229"/>
<dbReference type="EMBL" id="FMKA01000003">
    <property type="protein sequence ID" value="SCP96156.1"/>
    <property type="molecule type" value="Genomic_DNA"/>
</dbReference>
<dbReference type="RefSeq" id="WP_091231078.1">
    <property type="nucleotide sequence ID" value="NZ_FMKA01000003.1"/>
</dbReference>
<dbReference type="Pfam" id="PF13558">
    <property type="entry name" value="SbcC_Walker_B"/>
    <property type="match status" value="1"/>
</dbReference>
<evidence type="ECO:0000313" key="2">
    <source>
        <dbReference type="EMBL" id="SCP96156.1"/>
    </source>
</evidence>